<evidence type="ECO:0000259" key="5">
    <source>
        <dbReference type="PROSITE" id="PS50305"/>
    </source>
</evidence>
<evidence type="ECO:0000256" key="1">
    <source>
        <dbReference type="ARBA" id="ARBA00012928"/>
    </source>
</evidence>
<feature type="active site" description="Proton acceptor" evidence="4">
    <location>
        <position position="115"/>
    </location>
</feature>
<feature type="binding site" evidence="4">
    <location>
        <position position="123"/>
    </location>
    <ligand>
        <name>Zn(2+)</name>
        <dbReference type="ChEBI" id="CHEBI:29105"/>
    </ligand>
</feature>
<reference evidence="6" key="1">
    <citation type="submission" date="2021-01" db="EMBL/GenBank/DDBJ databases">
        <title>Whole genome shotgun sequence of Cellulomonas pakistanensis NBRC 110800.</title>
        <authorList>
            <person name="Komaki H."/>
            <person name="Tamura T."/>
        </authorList>
    </citation>
    <scope>NUCLEOTIDE SEQUENCE</scope>
    <source>
        <strain evidence="6">NBRC 110800</strain>
    </source>
</reference>
<dbReference type="GO" id="GO:0017136">
    <property type="term" value="F:histone deacetylase activity, NAD-dependent"/>
    <property type="evidence" value="ECO:0007669"/>
    <property type="project" value="TreeGrafter"/>
</dbReference>
<evidence type="ECO:0000313" key="7">
    <source>
        <dbReference type="Proteomes" id="UP000642125"/>
    </source>
</evidence>
<keyword evidence="3" id="KW-0520">NAD</keyword>
<dbReference type="EMBL" id="BONO01000017">
    <property type="protein sequence ID" value="GIG36992.1"/>
    <property type="molecule type" value="Genomic_DNA"/>
</dbReference>
<dbReference type="Gene3D" id="3.30.1600.10">
    <property type="entry name" value="SIR2/SIRT2 'Small Domain"/>
    <property type="match status" value="1"/>
</dbReference>
<evidence type="ECO:0000313" key="6">
    <source>
        <dbReference type="EMBL" id="GIG36992.1"/>
    </source>
</evidence>
<keyword evidence="4" id="KW-0862">Zinc</keyword>
<dbReference type="Gene3D" id="3.40.50.1220">
    <property type="entry name" value="TPP-binding domain"/>
    <property type="match status" value="1"/>
</dbReference>
<organism evidence="6 7">
    <name type="scientific">Cellulomonas pakistanensis</name>
    <dbReference type="NCBI Taxonomy" id="992287"/>
    <lineage>
        <taxon>Bacteria</taxon>
        <taxon>Bacillati</taxon>
        <taxon>Actinomycetota</taxon>
        <taxon>Actinomycetes</taxon>
        <taxon>Micrococcales</taxon>
        <taxon>Cellulomonadaceae</taxon>
        <taxon>Cellulomonas</taxon>
    </lineage>
</organism>
<dbReference type="PANTHER" id="PTHR11085:SF4">
    <property type="entry name" value="NAD-DEPENDENT PROTEIN DEACYLASE"/>
    <property type="match status" value="1"/>
</dbReference>
<comment type="caution">
    <text evidence="6">The sequence shown here is derived from an EMBL/GenBank/DDBJ whole genome shotgun (WGS) entry which is preliminary data.</text>
</comment>
<feature type="binding site" evidence="4">
    <location>
        <position position="126"/>
    </location>
    <ligand>
        <name>Zn(2+)</name>
        <dbReference type="ChEBI" id="CHEBI:29105"/>
    </ligand>
</feature>
<dbReference type="InterPro" id="IPR029035">
    <property type="entry name" value="DHS-like_NAD/FAD-binding_dom"/>
</dbReference>
<proteinExistence type="predicted"/>
<dbReference type="GO" id="GO:0070403">
    <property type="term" value="F:NAD+ binding"/>
    <property type="evidence" value="ECO:0007669"/>
    <property type="project" value="InterPro"/>
</dbReference>
<dbReference type="InterPro" id="IPR050134">
    <property type="entry name" value="NAD-dep_sirtuin_deacylases"/>
</dbReference>
<dbReference type="SUPFAM" id="SSF52467">
    <property type="entry name" value="DHS-like NAD/FAD-binding domain"/>
    <property type="match status" value="1"/>
</dbReference>
<evidence type="ECO:0000256" key="3">
    <source>
        <dbReference type="ARBA" id="ARBA00023027"/>
    </source>
</evidence>
<keyword evidence="7" id="KW-1185">Reference proteome</keyword>
<dbReference type="PROSITE" id="PS50305">
    <property type="entry name" value="SIRTUIN"/>
    <property type="match status" value="1"/>
</dbReference>
<dbReference type="AlphaFoldDB" id="A0A919PF22"/>
<keyword evidence="4" id="KW-0479">Metal-binding</keyword>
<dbReference type="InterPro" id="IPR003000">
    <property type="entry name" value="Sirtuin"/>
</dbReference>
<feature type="binding site" evidence="4">
    <location>
        <position position="147"/>
    </location>
    <ligand>
        <name>Zn(2+)</name>
        <dbReference type="ChEBI" id="CHEBI:29105"/>
    </ligand>
</feature>
<dbReference type="EC" id="2.3.1.286" evidence="1"/>
<dbReference type="Proteomes" id="UP000642125">
    <property type="component" value="Unassembled WGS sequence"/>
</dbReference>
<evidence type="ECO:0000256" key="4">
    <source>
        <dbReference type="PROSITE-ProRule" id="PRU00236"/>
    </source>
</evidence>
<dbReference type="PANTHER" id="PTHR11085">
    <property type="entry name" value="NAD-DEPENDENT PROTEIN DEACYLASE SIRTUIN-5, MITOCHONDRIAL-RELATED"/>
    <property type="match status" value="1"/>
</dbReference>
<dbReference type="GO" id="GO:0046872">
    <property type="term" value="F:metal ion binding"/>
    <property type="evidence" value="ECO:0007669"/>
    <property type="project" value="UniProtKB-KW"/>
</dbReference>
<keyword evidence="2" id="KW-0808">Transferase</keyword>
<dbReference type="InterPro" id="IPR026590">
    <property type="entry name" value="Ssirtuin_cat_dom"/>
</dbReference>
<dbReference type="CDD" id="cd01407">
    <property type="entry name" value="SIR2-fam"/>
    <property type="match status" value="1"/>
</dbReference>
<accession>A0A919PF22</accession>
<evidence type="ECO:0000256" key="2">
    <source>
        <dbReference type="ARBA" id="ARBA00022679"/>
    </source>
</evidence>
<name>A0A919PF22_9CELL</name>
<dbReference type="Pfam" id="PF02146">
    <property type="entry name" value="SIR2"/>
    <property type="match status" value="1"/>
</dbReference>
<feature type="domain" description="Deacetylase sirtuin-type" evidence="5">
    <location>
        <begin position="1"/>
        <end position="245"/>
    </location>
</feature>
<gene>
    <name evidence="6" type="ORF">Cpa01nite_23730</name>
</gene>
<protein>
    <recommendedName>
        <fullName evidence="1">protein acetyllysine N-acetyltransferase</fullName>
        <ecNumber evidence="1">2.3.1.286</ecNumber>
    </recommendedName>
</protein>
<sequence>MHMPAPGLRVTVLTGAGISTGAGIPDFRGPEGTWTRHPEQAELLEIDRLVADPEVRRRGWRMWRAHPAWTARPAAGHRALVDLAEAGRLQALLTQNFDGLHQAAGSDPADVVELHGSLRTTSCLACGDRQPTVDVLARLDAEPDPPCAVCGGVLKPDVVYFGERLPDRALERAIAAATDGDVLLAIGTTLTVQPVASLAALAAESGAEVVIVNAEPTPYDRIADRVVREPIERALPALVAELVARD</sequence>
<feature type="binding site" evidence="4">
    <location>
        <position position="150"/>
    </location>
    <ligand>
        <name>Zn(2+)</name>
        <dbReference type="ChEBI" id="CHEBI:29105"/>
    </ligand>
</feature>
<dbReference type="InterPro" id="IPR026591">
    <property type="entry name" value="Sirtuin_cat_small_dom_sf"/>
</dbReference>